<name>A0A2C9VJQ0_MANES</name>
<evidence type="ECO:0000259" key="2">
    <source>
        <dbReference type="Pfam" id="PF01571"/>
    </source>
</evidence>
<dbReference type="InterPro" id="IPR006222">
    <property type="entry name" value="GCVT_N"/>
</dbReference>
<evidence type="ECO:0000256" key="1">
    <source>
        <dbReference type="ARBA" id="ARBA00022946"/>
    </source>
</evidence>
<dbReference type="InterPro" id="IPR028896">
    <property type="entry name" value="GcvT/YgfZ/DmdA"/>
</dbReference>
<proteinExistence type="predicted"/>
<dbReference type="SUPFAM" id="SSF101790">
    <property type="entry name" value="Aminomethyltransferase beta-barrel domain"/>
    <property type="match status" value="1"/>
</dbReference>
<comment type="caution">
    <text evidence="3">The sequence shown here is derived from an EMBL/GenBank/DDBJ whole genome shotgun (WGS) entry which is preliminary data.</text>
</comment>
<evidence type="ECO:0000313" key="4">
    <source>
        <dbReference type="Proteomes" id="UP000091857"/>
    </source>
</evidence>
<protein>
    <recommendedName>
        <fullName evidence="2">GCVT N-terminal domain-containing protein</fullName>
    </recommendedName>
</protein>
<reference evidence="4" key="1">
    <citation type="journal article" date="2016" name="Nat. Biotechnol.">
        <title>Sequencing wild and cultivated cassava and related species reveals extensive interspecific hybridization and genetic diversity.</title>
        <authorList>
            <person name="Bredeson J.V."/>
            <person name="Lyons J.B."/>
            <person name="Prochnik S.E."/>
            <person name="Wu G.A."/>
            <person name="Ha C.M."/>
            <person name="Edsinger-Gonzales E."/>
            <person name="Grimwood J."/>
            <person name="Schmutz J."/>
            <person name="Rabbi I.Y."/>
            <person name="Egesi C."/>
            <person name="Nauluvula P."/>
            <person name="Lebot V."/>
            <person name="Ndunguru J."/>
            <person name="Mkamilo G."/>
            <person name="Bart R.S."/>
            <person name="Setter T.L."/>
            <person name="Gleadow R.M."/>
            <person name="Kulakow P."/>
            <person name="Ferguson M.E."/>
            <person name="Rounsley S."/>
            <person name="Rokhsar D.S."/>
        </authorList>
    </citation>
    <scope>NUCLEOTIDE SEQUENCE [LARGE SCALE GENOMIC DNA]</scope>
    <source>
        <strain evidence="4">cv. AM560-2</strain>
    </source>
</reference>
<dbReference type="Proteomes" id="UP000091857">
    <property type="component" value="Chromosome 7"/>
</dbReference>
<sequence length="437" mass="47375">MAASSATCAVGSATTLLQPLLRERTIPLNSHHRCLNGTFWTGREKKKQQKVTFTSTSQSSKGCSWRPISASPFDLSPPPIDLDLLETLTADGAKASEDGIIETFDNDDEALDAFGNGVVVLDLSHFGRIRVSGDDRIQFLHNQSTANFECLHEGQGCNTVFVTPTARTIDIAYAWIMKNSIMLVVSPVTCGSIIQMLNKYIFFADKVEIEDINKKTSFFIIAGPKSNQLMVDLNLGDLVGQPYGTHHHYSVNGMPITVGVGNAISEEGYSFLMSPAAAGSVWRTLLSQGAAPMGSNAWEKLRIIQGIPVPGKELTDEFNVLEAGLWNSISLNKGCYKGQETISRLITYDGVKQRLWAIHLSAPAEPGSLITVDGRRVGRVTSYTSWIKGSGHCGLGYIKRNTVSEGSTVIIEDSIVGTVVDPPFLARQHPPSKSPSS</sequence>
<dbReference type="GO" id="GO:0005739">
    <property type="term" value="C:mitochondrion"/>
    <property type="evidence" value="ECO:0000318"/>
    <property type="project" value="GO_Central"/>
</dbReference>
<dbReference type="AlphaFoldDB" id="A0A2C9VJQ0"/>
<dbReference type="PANTHER" id="PTHR43757:SF14">
    <property type="entry name" value="GLYCINE CLEAVAGE T-PROTEIN FAMILY"/>
    <property type="match status" value="1"/>
</dbReference>
<dbReference type="STRING" id="3983.A0A2C9VJQ0"/>
<feature type="domain" description="GCVT N-terminal" evidence="2">
    <location>
        <begin position="112"/>
        <end position="333"/>
    </location>
</feature>
<keyword evidence="4" id="KW-1185">Reference proteome</keyword>
<gene>
    <name evidence="3" type="ORF">MANES_07G017700v8</name>
</gene>
<dbReference type="EMBL" id="CM004393">
    <property type="protein sequence ID" value="OAY44934.1"/>
    <property type="molecule type" value="Genomic_DNA"/>
</dbReference>
<dbReference type="SUPFAM" id="SSF103025">
    <property type="entry name" value="Folate-binding domain"/>
    <property type="match status" value="1"/>
</dbReference>
<dbReference type="InterPro" id="IPR029043">
    <property type="entry name" value="GcvT/YgfZ_C"/>
</dbReference>
<dbReference type="NCBIfam" id="TIGR03317">
    <property type="entry name" value="ygfZ_signature"/>
    <property type="match status" value="1"/>
</dbReference>
<accession>A0A2C9VJQ0</accession>
<dbReference type="InterPro" id="IPR017703">
    <property type="entry name" value="YgfZ/GCV_T_CS"/>
</dbReference>
<dbReference type="InterPro" id="IPR027266">
    <property type="entry name" value="TrmE/GcvT-like"/>
</dbReference>
<evidence type="ECO:0000313" key="3">
    <source>
        <dbReference type="EMBL" id="OAY44934.1"/>
    </source>
</evidence>
<dbReference type="OrthoDB" id="191995at2759"/>
<dbReference type="Gene3D" id="3.30.1360.120">
    <property type="entry name" value="Probable tRNA modification gtpase trme, domain 1"/>
    <property type="match status" value="1"/>
</dbReference>
<keyword evidence="1" id="KW-0809">Transit peptide</keyword>
<organism evidence="3 4">
    <name type="scientific">Manihot esculenta</name>
    <name type="common">Cassava</name>
    <name type="synonym">Jatropha manihot</name>
    <dbReference type="NCBI Taxonomy" id="3983"/>
    <lineage>
        <taxon>Eukaryota</taxon>
        <taxon>Viridiplantae</taxon>
        <taxon>Streptophyta</taxon>
        <taxon>Embryophyta</taxon>
        <taxon>Tracheophyta</taxon>
        <taxon>Spermatophyta</taxon>
        <taxon>Magnoliopsida</taxon>
        <taxon>eudicotyledons</taxon>
        <taxon>Gunneridae</taxon>
        <taxon>Pentapetalae</taxon>
        <taxon>rosids</taxon>
        <taxon>fabids</taxon>
        <taxon>Malpighiales</taxon>
        <taxon>Euphorbiaceae</taxon>
        <taxon>Crotonoideae</taxon>
        <taxon>Manihoteae</taxon>
        <taxon>Manihot</taxon>
    </lineage>
</organism>
<dbReference type="Gramene" id="Manes.07G017700.1.v8.1">
    <property type="protein sequence ID" value="Manes.07G017700.1.v8.1.CDS"/>
    <property type="gene ID" value="Manes.07G017700.v8.1"/>
</dbReference>
<dbReference type="PANTHER" id="PTHR43757">
    <property type="entry name" value="AMINOMETHYLTRANSFERASE"/>
    <property type="match status" value="1"/>
</dbReference>
<dbReference type="FunFam" id="3.30.1360.120:FF:000021">
    <property type="entry name" value="Slr0635 protein"/>
    <property type="match status" value="1"/>
</dbReference>
<dbReference type="Pfam" id="PF01571">
    <property type="entry name" value="GCV_T"/>
    <property type="match status" value="1"/>
</dbReference>